<protein>
    <submittedName>
        <fullName evidence="1">Uncharacterized protein</fullName>
    </submittedName>
</protein>
<evidence type="ECO:0000313" key="2">
    <source>
        <dbReference type="Proteomes" id="UP000092508"/>
    </source>
</evidence>
<evidence type="ECO:0000313" key="1">
    <source>
        <dbReference type="EMBL" id="OBX78457.1"/>
    </source>
</evidence>
<dbReference type="Proteomes" id="UP000092508">
    <property type="component" value="Unassembled WGS sequence"/>
</dbReference>
<gene>
    <name evidence="1" type="ORF">A9308_06130</name>
</gene>
<dbReference type="EMBL" id="LZMZ01000016">
    <property type="protein sequence ID" value="OBX78457.1"/>
    <property type="molecule type" value="Genomic_DNA"/>
</dbReference>
<name>A0A1B8QCL5_9GAMM</name>
<organism evidence="1 2">
    <name type="scientific">Faucicola atlantae</name>
    <dbReference type="NCBI Taxonomy" id="34059"/>
    <lineage>
        <taxon>Bacteria</taxon>
        <taxon>Pseudomonadati</taxon>
        <taxon>Pseudomonadota</taxon>
        <taxon>Gammaproteobacteria</taxon>
        <taxon>Moraxellales</taxon>
        <taxon>Moraxellaceae</taxon>
        <taxon>Faucicola</taxon>
    </lineage>
</organism>
<proteinExistence type="predicted"/>
<reference evidence="1 2" key="1">
    <citation type="submission" date="2016-06" db="EMBL/GenBank/DDBJ databases">
        <title>Draft genome of Moraxella atlantae CCUG 66109.</title>
        <authorList>
            <person name="Salva-Serra F."/>
            <person name="Engstrom-Jakobsson H."/>
            <person name="Thorell K."/>
            <person name="Gonzales-Siles L."/>
            <person name="Karlsson R."/>
            <person name="Boulund F."/>
            <person name="Engstrand L."/>
            <person name="Kristiansson E."/>
            <person name="Moore E."/>
        </authorList>
    </citation>
    <scope>NUCLEOTIDE SEQUENCE [LARGE SCALE GENOMIC DNA]</scope>
    <source>
        <strain evidence="1 2">CCUG 66109</strain>
    </source>
</reference>
<accession>A0A1B8QCL5</accession>
<comment type="caution">
    <text evidence="1">The sequence shown here is derived from an EMBL/GenBank/DDBJ whole genome shotgun (WGS) entry which is preliminary data.</text>
</comment>
<dbReference type="AlphaFoldDB" id="A0A1B8QCL5"/>
<sequence>MSFEFVIDFARRHGIAIPTTALEDNEVYRSISQYQLSLAELLADDLLTRQSRYMHSLNGEKVKNLQVLAQKAAPNLEAVFTELALAPVLCEQKIA</sequence>